<protein>
    <submittedName>
        <fullName evidence="4">Tricarboxylic transport membrane protein</fullName>
    </submittedName>
</protein>
<keyword evidence="2" id="KW-1133">Transmembrane helix</keyword>
<dbReference type="EMBL" id="JAVDYC010000001">
    <property type="protein sequence ID" value="MDR7321166.1"/>
    <property type="molecule type" value="Genomic_DNA"/>
</dbReference>
<dbReference type="Proteomes" id="UP001183629">
    <property type="component" value="Unassembled WGS sequence"/>
</dbReference>
<feature type="transmembrane region" description="Helical" evidence="2">
    <location>
        <begin position="171"/>
        <end position="194"/>
    </location>
</feature>
<dbReference type="Pfam" id="PF07331">
    <property type="entry name" value="TctB"/>
    <property type="match status" value="1"/>
</dbReference>
<feature type="compositionally biased region" description="Low complexity" evidence="1">
    <location>
        <begin position="15"/>
        <end position="28"/>
    </location>
</feature>
<feature type="transmembrane region" description="Helical" evidence="2">
    <location>
        <begin position="88"/>
        <end position="108"/>
    </location>
</feature>
<reference evidence="4 5" key="1">
    <citation type="submission" date="2023-07" db="EMBL/GenBank/DDBJ databases">
        <title>Sequencing the genomes of 1000 actinobacteria strains.</title>
        <authorList>
            <person name="Klenk H.-P."/>
        </authorList>
    </citation>
    <scope>NUCLEOTIDE SEQUENCE [LARGE SCALE GENOMIC DNA]</scope>
    <source>
        <strain evidence="4 5">DSM 44711</strain>
    </source>
</reference>
<feature type="transmembrane region" description="Helical" evidence="2">
    <location>
        <begin position="56"/>
        <end position="76"/>
    </location>
</feature>
<dbReference type="InterPro" id="IPR009936">
    <property type="entry name" value="DUF1468"/>
</dbReference>
<keyword evidence="2" id="KW-0812">Transmembrane</keyword>
<name>A0AAE3ZKV4_9ACTN</name>
<gene>
    <name evidence="4" type="ORF">J2S44_001416</name>
</gene>
<evidence type="ECO:0000259" key="3">
    <source>
        <dbReference type="Pfam" id="PF07331"/>
    </source>
</evidence>
<evidence type="ECO:0000313" key="5">
    <source>
        <dbReference type="Proteomes" id="UP001183629"/>
    </source>
</evidence>
<evidence type="ECO:0000256" key="2">
    <source>
        <dbReference type="SAM" id="Phobius"/>
    </source>
</evidence>
<feature type="domain" description="DUF1468" evidence="3">
    <location>
        <begin position="61"/>
        <end position="195"/>
    </location>
</feature>
<feature type="region of interest" description="Disordered" evidence="1">
    <location>
        <begin position="1"/>
        <end position="51"/>
    </location>
</feature>
<comment type="caution">
    <text evidence="4">The sequence shown here is derived from an EMBL/GenBank/DDBJ whole genome shotgun (WGS) entry which is preliminary data.</text>
</comment>
<feature type="transmembrane region" description="Helical" evidence="2">
    <location>
        <begin position="129"/>
        <end position="159"/>
    </location>
</feature>
<keyword evidence="5" id="KW-1185">Reference proteome</keyword>
<organism evidence="4 5">
    <name type="scientific">Catenuloplanes niger</name>
    <dbReference type="NCBI Taxonomy" id="587534"/>
    <lineage>
        <taxon>Bacteria</taxon>
        <taxon>Bacillati</taxon>
        <taxon>Actinomycetota</taxon>
        <taxon>Actinomycetes</taxon>
        <taxon>Micromonosporales</taxon>
        <taxon>Micromonosporaceae</taxon>
        <taxon>Catenuloplanes</taxon>
    </lineage>
</organism>
<evidence type="ECO:0000256" key="1">
    <source>
        <dbReference type="SAM" id="MobiDB-lite"/>
    </source>
</evidence>
<dbReference type="RefSeq" id="WP_310409983.1">
    <property type="nucleotide sequence ID" value="NZ_JAVDYC010000001.1"/>
</dbReference>
<evidence type="ECO:0000313" key="4">
    <source>
        <dbReference type="EMBL" id="MDR7321166.1"/>
    </source>
</evidence>
<dbReference type="AlphaFoldDB" id="A0AAE3ZKV4"/>
<proteinExistence type="predicted"/>
<accession>A0AAE3ZKV4</accession>
<sequence>MTAPEERPPGPPTANDPAAANDPASANGLATPVDPRDGDAAAGGTTEPDEAGEERATLLLALLMIVGAVVVLTDAATLRGGGGPVGPAAAPMLLGVLLGTLGLTLCVQSRGAVRTLGALRDRRARLGRLAALIAALIAFAVVLPFAGWTLCATALFTAAALLLGAPHPRRIVAYGFALSGTVFLLFDGLIGLILPAGPWGF</sequence>
<keyword evidence="2" id="KW-0472">Membrane</keyword>